<dbReference type="AlphaFoldDB" id="A0A135WFN0"/>
<dbReference type="RefSeq" id="WP_062650566.1">
    <property type="nucleotide sequence ID" value="NZ_LPUR01000004.1"/>
</dbReference>
<sequence length="221" mass="26094">MNKFLLLFILFFIASCKKSEEVKNFDNLNSSEYFSISTDLKNMKDINKNKINDSLYKITGTFSNYTITGCVDHKNIRVGWWTAINKQSKELNAKLEYKFIDNKEFVNQYLLFEDGKIDSVNSKFYWLDKNENVAKYNFYIPNSSKHLEPEGKLNYHVYTNGTELKHSQYKCSKIENIFSCEIPYLKDTESKMIIRGNFWELFQMENGNIGENEIYVLDTLK</sequence>
<reference evidence="2" key="1">
    <citation type="submission" date="2015-12" db="EMBL/GenBank/DDBJ databases">
        <title>Genome sequence of a biocontrol rhizobacterium Chryseobacterium kwangjuense strain KJ1R5 isolated from pepper (Capsicum annuum L.).</title>
        <authorList>
            <person name="Jeong J.-J."/>
            <person name="Park H."/>
            <person name="Mannaa M."/>
            <person name="Sang M.K."/>
            <person name="Choi I.-G."/>
            <person name="Kim K.D."/>
        </authorList>
    </citation>
    <scope>NUCLEOTIDE SEQUENCE [LARGE SCALE GENOMIC DNA]</scope>
    <source>
        <strain evidence="2">KJ1R5</strain>
    </source>
</reference>
<evidence type="ECO:0000313" key="1">
    <source>
        <dbReference type="EMBL" id="KXH83718.1"/>
    </source>
</evidence>
<gene>
    <name evidence="1" type="ORF">AU378_22710</name>
</gene>
<name>A0A135WFN0_9FLAO</name>
<comment type="caution">
    <text evidence="1">The sequence shown here is derived from an EMBL/GenBank/DDBJ whole genome shotgun (WGS) entry which is preliminary data.</text>
</comment>
<reference evidence="1 2" key="2">
    <citation type="journal article" date="2016" name="Genome Announc.">
        <title>Draft Genome Sequence of a Biocontrol Rhizobacterium, Chryseobacterium kwangjuense Strain KJ1R5, Isolated from Pepper (Capsicum annuum).</title>
        <authorList>
            <person name="Jeong J.J."/>
            <person name="Park H."/>
            <person name="Park B.H."/>
            <person name="Mannaa M."/>
            <person name="Sang M.K."/>
            <person name="Choi I.G."/>
            <person name="Kim K.D."/>
        </authorList>
    </citation>
    <scope>NUCLEOTIDE SEQUENCE [LARGE SCALE GENOMIC DNA]</scope>
    <source>
        <strain evidence="1 2">KJ1R5</strain>
    </source>
</reference>
<evidence type="ECO:0000313" key="2">
    <source>
        <dbReference type="Proteomes" id="UP000070513"/>
    </source>
</evidence>
<dbReference type="PROSITE" id="PS51257">
    <property type="entry name" value="PROKAR_LIPOPROTEIN"/>
    <property type="match status" value="1"/>
</dbReference>
<dbReference type="Proteomes" id="UP000070513">
    <property type="component" value="Unassembled WGS sequence"/>
</dbReference>
<proteinExistence type="predicted"/>
<protein>
    <submittedName>
        <fullName evidence="1">Uncharacterized protein</fullName>
    </submittedName>
</protein>
<accession>A0A135WFN0</accession>
<dbReference type="OrthoDB" id="1256929at2"/>
<organism evidence="1 2">
    <name type="scientific">Chryseobacterium kwangjuense</name>
    <dbReference type="NCBI Taxonomy" id="267125"/>
    <lineage>
        <taxon>Bacteria</taxon>
        <taxon>Pseudomonadati</taxon>
        <taxon>Bacteroidota</taxon>
        <taxon>Flavobacteriia</taxon>
        <taxon>Flavobacteriales</taxon>
        <taxon>Weeksellaceae</taxon>
        <taxon>Chryseobacterium group</taxon>
        <taxon>Chryseobacterium</taxon>
    </lineage>
</organism>
<dbReference type="EMBL" id="LPUR01000004">
    <property type="protein sequence ID" value="KXH83718.1"/>
    <property type="molecule type" value="Genomic_DNA"/>
</dbReference>